<sequence>MISNENSKKNVVLVLMFVFCEFIYRQRITKYIFSKNFLVVNFLGNSILDKNISFGLLNFVVAVVVLLISKYIFKEKLTSIDNSDKISFKKSTIITFLILVLSMIVYYLLTYIIYDVFGTSVNSLIAIYVTEIYMQNKYVYVVFIFFTVFFEEVVYRKLLFGYLYDLYSGCNRCVRFITSLLVSAIIFGAIHDGALSSGMIYYVIAGISFTVVYYYTKRISAAIAIHFLYDVCLESIMMYIYSQ</sequence>
<keyword evidence="3" id="KW-0378">Hydrolase</keyword>
<keyword evidence="1" id="KW-0812">Transmembrane</keyword>
<dbReference type="RefSeq" id="WP_269721230.1">
    <property type="nucleotide sequence ID" value="NZ_CP101408.1"/>
</dbReference>
<keyword evidence="1" id="KW-1133">Transmembrane helix</keyword>
<gene>
    <name evidence="3" type="ORF">NND69_07545</name>
</gene>
<dbReference type="GO" id="GO:0080120">
    <property type="term" value="P:CAAX-box protein maturation"/>
    <property type="evidence" value="ECO:0007669"/>
    <property type="project" value="UniProtKB-ARBA"/>
</dbReference>
<evidence type="ECO:0000313" key="3">
    <source>
        <dbReference type="EMBL" id="MCZ7408200.1"/>
    </source>
</evidence>
<dbReference type="EMBL" id="JANDZV010000008">
    <property type="protein sequence ID" value="MCZ7408200.1"/>
    <property type="molecule type" value="Genomic_DNA"/>
</dbReference>
<dbReference type="AlphaFoldDB" id="A0A9X3HBA8"/>
<evidence type="ECO:0000256" key="1">
    <source>
        <dbReference type="SAM" id="Phobius"/>
    </source>
</evidence>
<evidence type="ECO:0000259" key="2">
    <source>
        <dbReference type="Pfam" id="PF02517"/>
    </source>
</evidence>
<dbReference type="Proteomes" id="UP001141458">
    <property type="component" value="Unassembled WGS sequence"/>
</dbReference>
<feature type="domain" description="CAAX prenyl protease 2/Lysostaphin resistance protein A-like" evidence="2">
    <location>
        <begin position="139"/>
        <end position="231"/>
    </location>
</feature>
<dbReference type="GO" id="GO:0004175">
    <property type="term" value="F:endopeptidase activity"/>
    <property type="evidence" value="ECO:0007669"/>
    <property type="project" value="UniProtKB-ARBA"/>
</dbReference>
<feature type="transmembrane region" description="Helical" evidence="1">
    <location>
        <begin position="12"/>
        <end position="32"/>
    </location>
</feature>
<dbReference type="Pfam" id="PF02517">
    <property type="entry name" value="Rce1-like"/>
    <property type="match status" value="1"/>
</dbReference>
<keyword evidence="3" id="KW-0482">Metalloprotease</keyword>
<evidence type="ECO:0000313" key="4">
    <source>
        <dbReference type="Proteomes" id="UP001141458"/>
    </source>
</evidence>
<feature type="transmembrane region" description="Helical" evidence="1">
    <location>
        <begin position="176"/>
        <end position="193"/>
    </location>
</feature>
<feature type="transmembrane region" description="Helical" evidence="1">
    <location>
        <begin position="138"/>
        <end position="155"/>
    </location>
</feature>
<dbReference type="InterPro" id="IPR003675">
    <property type="entry name" value="Rce1/LyrA-like_dom"/>
</dbReference>
<keyword evidence="1" id="KW-0472">Membrane</keyword>
<feature type="transmembrane region" description="Helical" evidence="1">
    <location>
        <begin position="199"/>
        <end position="216"/>
    </location>
</feature>
<feature type="transmembrane region" description="Helical" evidence="1">
    <location>
        <begin position="52"/>
        <end position="73"/>
    </location>
</feature>
<feature type="transmembrane region" description="Helical" evidence="1">
    <location>
        <begin position="93"/>
        <end position="114"/>
    </location>
</feature>
<accession>A0A9X3HBA8</accession>
<proteinExistence type="predicted"/>
<name>A0A9X3HBA8_9FIRM</name>
<comment type="caution">
    <text evidence="3">The sequence shown here is derived from an EMBL/GenBank/DDBJ whole genome shotgun (WGS) entry which is preliminary data.</text>
</comment>
<keyword evidence="3" id="KW-0645">Protease</keyword>
<protein>
    <submittedName>
        <fullName evidence="3">CPBP family intramembrane metalloprotease</fullName>
    </submittedName>
</protein>
<dbReference type="GO" id="GO:0008237">
    <property type="term" value="F:metallopeptidase activity"/>
    <property type="evidence" value="ECO:0007669"/>
    <property type="project" value="UniProtKB-KW"/>
</dbReference>
<reference evidence="3" key="1">
    <citation type="submission" date="2022-07" db="EMBL/GenBank/DDBJ databases">
        <title>Parvimonas micra travels from the subgingival sulcus of the human oral cavity to the colorectal adenocarcinoma.</title>
        <authorList>
            <person name="Conde-Perez K."/>
            <person name="Buetas E."/>
            <person name="Aja-Macaya P."/>
            <person name="Martin-De Arribas E."/>
            <person name="Iglesias-Corras I."/>
            <person name="Trigo-Tasende N."/>
            <person name="Nasser-Ali M."/>
            <person name="Estevez L.S."/>
            <person name="Rumbo-Feal S."/>
            <person name="Otero-Alen B."/>
            <person name="Noguera J.F."/>
            <person name="Concha A."/>
            <person name="Pardinas-Lopez S."/>
            <person name="Carda-Dieguez M."/>
            <person name="Gomez-Randulfe I."/>
            <person name="Martinez-Lago N."/>
            <person name="Ladra S."/>
            <person name="Aparicio L.A."/>
            <person name="Bou G."/>
            <person name="Mira A."/>
            <person name="Vallejo J.A."/>
            <person name="Poza M."/>
        </authorList>
    </citation>
    <scope>NUCLEOTIDE SEQUENCE</scope>
    <source>
        <strain evidence="3">PM79KC-AC-4</strain>
    </source>
</reference>
<organism evidence="3 4">
    <name type="scientific">Parvimonas micra</name>
    <dbReference type="NCBI Taxonomy" id="33033"/>
    <lineage>
        <taxon>Bacteria</taxon>
        <taxon>Bacillati</taxon>
        <taxon>Bacillota</taxon>
        <taxon>Tissierellia</taxon>
        <taxon>Tissierellales</taxon>
        <taxon>Peptoniphilaceae</taxon>
        <taxon>Parvimonas</taxon>
    </lineage>
</organism>